<gene>
    <name evidence="4" type="ordered locus">Msip34_0431</name>
</gene>
<keyword evidence="3" id="KW-0732">Signal</keyword>
<dbReference type="GO" id="GO:0000270">
    <property type="term" value="P:peptidoglycan metabolic process"/>
    <property type="evidence" value="ECO:0007669"/>
    <property type="project" value="TreeGrafter"/>
</dbReference>
<dbReference type="GO" id="GO:0006508">
    <property type="term" value="P:proteolysis"/>
    <property type="evidence" value="ECO:0007669"/>
    <property type="project" value="InterPro"/>
</dbReference>
<dbReference type="PANTHER" id="PTHR30023:SF0">
    <property type="entry name" value="PENICILLIN-SENSITIVE CARBOXYPEPTIDASE A"/>
    <property type="match status" value="1"/>
</dbReference>
<keyword evidence="2 4" id="KW-0378">Hydrolase</keyword>
<dbReference type="InterPro" id="IPR012338">
    <property type="entry name" value="Beta-lactam/transpept-like"/>
</dbReference>
<feature type="chain" id="PRO_5002973735" evidence="3">
    <location>
        <begin position="19"/>
        <end position="480"/>
    </location>
</feature>
<dbReference type="Pfam" id="PF02113">
    <property type="entry name" value="Peptidase_S13"/>
    <property type="match status" value="1"/>
</dbReference>
<sequence precursor="true">MRRLLLCCLLGLAVPAHAVLPLPVSQALQQAGLADDDVAVYAQRLDLPLPVIAHRADAALNPASTMKLLTTYAALDMLGPAYRWRTEIYRDGPLVDGVLQGNLILRGEGDPALMAEDFWRLLGRLRQLGVRDITGDLIIDNSYFAPQAQDAAAFDGDGYRAYNVTASALVINLQASSLRLAVSADSPARVEVSAEPALPGVVVQNRLQVTRDSCGDWRSRLQYKVQPKVEPQAANDPVRGVSITLSGTFSADCGEKYLELSVLDGPQYTYQLFQSLWQSLGGSLHGEVRLQALPPQAVKLTDQLSPLPLADVLRRLNKYSNNLMARQLLLTVAAQQGNLPATEEAGANAVRQWLVKKGYRFPELMIENGAGLSRVERISPRHLGNILADAYAGPWMPELMSSLPVLGVDGTLLKRMQGQPVQGRAHLKTGSLNGVSTLAGYVLDQHGQPWLLVFMANHPRAAATRSAQDALINWIYRHDE</sequence>
<dbReference type="STRING" id="582744.Msip34_0431"/>
<dbReference type="HOGENOM" id="CLU_017692_2_1_4"/>
<dbReference type="SUPFAM" id="SSF56601">
    <property type="entry name" value="beta-lactamase/transpeptidase-like"/>
    <property type="match status" value="1"/>
</dbReference>
<dbReference type="PRINTS" id="PR00922">
    <property type="entry name" value="DADACBPTASE3"/>
</dbReference>
<proteinExistence type="inferred from homology"/>
<dbReference type="eggNOG" id="COG2027">
    <property type="taxonomic scope" value="Bacteria"/>
</dbReference>
<name>C6X959_METGS</name>
<organism evidence="4 5">
    <name type="scientific">Methylovorus glucosotrophus (strain SIP3-4)</name>
    <dbReference type="NCBI Taxonomy" id="582744"/>
    <lineage>
        <taxon>Bacteria</taxon>
        <taxon>Pseudomonadati</taxon>
        <taxon>Pseudomonadota</taxon>
        <taxon>Betaproteobacteria</taxon>
        <taxon>Nitrosomonadales</taxon>
        <taxon>Methylophilaceae</taxon>
        <taxon>Methylovorus</taxon>
    </lineage>
</organism>
<evidence type="ECO:0000313" key="4">
    <source>
        <dbReference type="EMBL" id="ACT49679.1"/>
    </source>
</evidence>
<protein>
    <submittedName>
        <fullName evidence="4">D-alanyl-D-alanine carboxypeptidase/D-alanyl-D-alanine-endopeptidase</fullName>
        <ecNumber evidence="4">3.4.16.4</ecNumber>
    </submittedName>
</protein>
<dbReference type="EMBL" id="CP001674">
    <property type="protein sequence ID" value="ACT49679.1"/>
    <property type="molecule type" value="Genomic_DNA"/>
</dbReference>
<dbReference type="GO" id="GO:0009002">
    <property type="term" value="F:serine-type D-Ala-D-Ala carboxypeptidase activity"/>
    <property type="evidence" value="ECO:0007669"/>
    <property type="project" value="UniProtKB-EC"/>
</dbReference>
<accession>C6X959</accession>
<reference evidence="5" key="1">
    <citation type="submission" date="2009-07" db="EMBL/GenBank/DDBJ databases">
        <title>Complete sequence of chromosome of Methylovorus sp. SIP3-4.</title>
        <authorList>
            <person name="Lucas S."/>
            <person name="Copeland A."/>
            <person name="Lapidus A."/>
            <person name="Glavina del Rio T."/>
            <person name="Tice H."/>
            <person name="Bruce D."/>
            <person name="Goodwin L."/>
            <person name="Pitluck S."/>
            <person name="Clum A."/>
            <person name="Larimer F."/>
            <person name="Land M."/>
            <person name="Hauser L."/>
            <person name="Kyrpides N."/>
            <person name="Mikhailova N."/>
            <person name="Kayluzhnaya M."/>
            <person name="Chistoserdova L."/>
        </authorList>
    </citation>
    <scope>NUCLEOTIDE SEQUENCE [LARGE SCALE GENOMIC DNA]</scope>
    <source>
        <strain evidence="5">SIP3-4</strain>
    </source>
</reference>
<keyword evidence="5" id="KW-1185">Reference proteome</keyword>
<evidence type="ECO:0000256" key="3">
    <source>
        <dbReference type="SAM" id="SignalP"/>
    </source>
</evidence>
<reference evidence="4 5" key="2">
    <citation type="journal article" date="2011" name="J. Bacteriol.">
        <title>Genomes of three methylotrophs from a single niche uncover genetic and metabolic divergence of Methylophilaceae.</title>
        <authorList>
            <person name="Lapidus A."/>
            <person name="Clum A."/>
            <person name="Labutti K."/>
            <person name="Kaluzhnaya M.G."/>
            <person name="Lim S."/>
            <person name="Beck D.A."/>
            <person name="Glavina Del Rio T."/>
            <person name="Nolan M."/>
            <person name="Mavromatis K."/>
            <person name="Huntemann M."/>
            <person name="Lucas S."/>
            <person name="Lidstrom M.E."/>
            <person name="Ivanova N."/>
            <person name="Chistoserdova L."/>
        </authorList>
    </citation>
    <scope>NUCLEOTIDE SEQUENCE [LARGE SCALE GENOMIC DNA]</scope>
    <source>
        <strain evidence="4 5">SIP3-4</strain>
    </source>
</reference>
<dbReference type="Gene3D" id="3.50.80.20">
    <property type="entry name" value="D-Ala-D-Ala carboxypeptidase C, peptidase S13"/>
    <property type="match status" value="1"/>
</dbReference>
<dbReference type="NCBIfam" id="TIGR00666">
    <property type="entry name" value="PBP4"/>
    <property type="match status" value="1"/>
</dbReference>
<evidence type="ECO:0000256" key="2">
    <source>
        <dbReference type="ARBA" id="ARBA00022801"/>
    </source>
</evidence>
<dbReference type="KEGG" id="mei:Msip34_0431"/>
<dbReference type="Proteomes" id="UP000002743">
    <property type="component" value="Chromosome"/>
</dbReference>
<comment type="similarity">
    <text evidence="1">Belongs to the peptidase S13 family.</text>
</comment>
<dbReference type="MEROPS" id="S13.003"/>
<dbReference type="Gene3D" id="3.40.710.10">
    <property type="entry name" value="DD-peptidase/beta-lactamase superfamily"/>
    <property type="match status" value="2"/>
</dbReference>
<dbReference type="AlphaFoldDB" id="C6X959"/>
<evidence type="ECO:0000313" key="5">
    <source>
        <dbReference type="Proteomes" id="UP000002743"/>
    </source>
</evidence>
<keyword evidence="4" id="KW-0645">Protease</keyword>
<evidence type="ECO:0000256" key="1">
    <source>
        <dbReference type="ARBA" id="ARBA00006096"/>
    </source>
</evidence>
<dbReference type="PANTHER" id="PTHR30023">
    <property type="entry name" value="D-ALANYL-D-ALANINE CARBOXYPEPTIDASE"/>
    <property type="match status" value="1"/>
</dbReference>
<keyword evidence="4" id="KW-0121">Carboxypeptidase</keyword>
<feature type="signal peptide" evidence="3">
    <location>
        <begin position="1"/>
        <end position="18"/>
    </location>
</feature>
<dbReference type="InterPro" id="IPR000667">
    <property type="entry name" value="Peptidase_S13"/>
</dbReference>
<dbReference type="EC" id="3.4.16.4" evidence="4"/>